<dbReference type="InterPro" id="IPR005119">
    <property type="entry name" value="LysR_subst-bd"/>
</dbReference>
<dbReference type="AlphaFoldDB" id="A3V8N8"/>
<reference evidence="6 7" key="1">
    <citation type="submission" date="2006-01" db="EMBL/GenBank/DDBJ databases">
        <authorList>
            <person name="Hagstrom A."/>
            <person name="Ferriera S."/>
            <person name="Johnson J."/>
            <person name="Kravitz S."/>
            <person name="Halpern A."/>
            <person name="Remington K."/>
            <person name="Beeson K."/>
            <person name="Tran B."/>
            <person name="Rogers Y.-H."/>
            <person name="Friedman R."/>
            <person name="Venter J.C."/>
        </authorList>
    </citation>
    <scope>NUCLEOTIDE SEQUENCE [LARGE SCALE GENOMIC DNA]</scope>
    <source>
        <strain evidence="6 7">SKA53</strain>
    </source>
</reference>
<accession>A3V8N8</accession>
<evidence type="ECO:0000259" key="5">
    <source>
        <dbReference type="PROSITE" id="PS50931"/>
    </source>
</evidence>
<dbReference type="InterPro" id="IPR036388">
    <property type="entry name" value="WH-like_DNA-bd_sf"/>
</dbReference>
<dbReference type="Pfam" id="PF03466">
    <property type="entry name" value="LysR_substrate"/>
    <property type="match status" value="1"/>
</dbReference>
<feature type="domain" description="HTH lysR-type" evidence="5">
    <location>
        <begin position="13"/>
        <end position="70"/>
    </location>
</feature>
<keyword evidence="3" id="KW-0238">DNA-binding</keyword>
<evidence type="ECO:0000313" key="7">
    <source>
        <dbReference type="Proteomes" id="UP000004507"/>
    </source>
</evidence>
<keyword evidence="7" id="KW-1185">Reference proteome</keyword>
<dbReference type="InterPro" id="IPR050950">
    <property type="entry name" value="HTH-type_LysR_regulators"/>
</dbReference>
<dbReference type="InterPro" id="IPR036390">
    <property type="entry name" value="WH_DNA-bd_sf"/>
</dbReference>
<gene>
    <name evidence="6" type="ORF">SKA53_03634</name>
</gene>
<keyword evidence="4" id="KW-0804">Transcription</keyword>
<dbReference type="GO" id="GO:0003700">
    <property type="term" value="F:DNA-binding transcription factor activity"/>
    <property type="evidence" value="ECO:0007669"/>
    <property type="project" value="InterPro"/>
</dbReference>
<dbReference type="SUPFAM" id="SSF53850">
    <property type="entry name" value="Periplasmic binding protein-like II"/>
    <property type="match status" value="1"/>
</dbReference>
<name>A3V8N8_9RHOB</name>
<sequence>MKKRYVFDLLITMKVQHIQILVAIAEHGSLRGAAKALGKSQPAMTQALRQAEDDLGVSIFARTSRGVELTEVGERVLVRARTITSEINRLDEEVTQLRGEQAGAVHVCVSPLAAVRIMPRALTLFRKTHPKIDVRLTSGLFPGALKPLREGRTDIVIGPAPPAGMLREIAIEHLVDTPIQVITAANSPLLSARSLGDLAEAQWIMIGAPTGPGDIFRQPFLDHGFAPPHATTTSESYFGALALVESLGAVCTFPQLLLDDVQKTWRIAPIPIQETITPLKISLMTRAGHPLTPAADALANCIRRRASSILR</sequence>
<organism evidence="6 7">
    <name type="scientific">Yoonia vestfoldensis SKA53</name>
    <dbReference type="NCBI Taxonomy" id="314232"/>
    <lineage>
        <taxon>Bacteria</taxon>
        <taxon>Pseudomonadati</taxon>
        <taxon>Pseudomonadota</taxon>
        <taxon>Alphaproteobacteria</taxon>
        <taxon>Rhodobacterales</taxon>
        <taxon>Paracoccaceae</taxon>
        <taxon>Yoonia</taxon>
    </lineage>
</organism>
<protein>
    <submittedName>
        <fullName evidence="6">LysR-family transcriptional regulator</fullName>
    </submittedName>
</protein>
<comment type="caution">
    <text evidence="6">The sequence shown here is derived from an EMBL/GenBank/DDBJ whole genome shotgun (WGS) entry which is preliminary data.</text>
</comment>
<dbReference type="eggNOG" id="COG0583">
    <property type="taxonomic scope" value="Bacteria"/>
</dbReference>
<dbReference type="FunFam" id="1.10.10.10:FF:000001">
    <property type="entry name" value="LysR family transcriptional regulator"/>
    <property type="match status" value="1"/>
</dbReference>
<dbReference type="Gene3D" id="1.10.10.10">
    <property type="entry name" value="Winged helix-like DNA-binding domain superfamily/Winged helix DNA-binding domain"/>
    <property type="match status" value="1"/>
</dbReference>
<dbReference type="GO" id="GO:0005829">
    <property type="term" value="C:cytosol"/>
    <property type="evidence" value="ECO:0007669"/>
    <property type="project" value="TreeGrafter"/>
</dbReference>
<evidence type="ECO:0000313" key="6">
    <source>
        <dbReference type="EMBL" id="EAQ05469.1"/>
    </source>
</evidence>
<evidence type="ECO:0000256" key="3">
    <source>
        <dbReference type="ARBA" id="ARBA00023125"/>
    </source>
</evidence>
<keyword evidence="2" id="KW-0805">Transcription regulation</keyword>
<dbReference type="GO" id="GO:0003677">
    <property type="term" value="F:DNA binding"/>
    <property type="evidence" value="ECO:0007669"/>
    <property type="project" value="UniProtKB-KW"/>
</dbReference>
<dbReference type="Pfam" id="PF00126">
    <property type="entry name" value="HTH_1"/>
    <property type="match status" value="1"/>
</dbReference>
<dbReference type="OrthoDB" id="5297263at2"/>
<evidence type="ECO:0000256" key="1">
    <source>
        <dbReference type="ARBA" id="ARBA00009437"/>
    </source>
</evidence>
<comment type="similarity">
    <text evidence="1">Belongs to the LysR transcriptional regulatory family.</text>
</comment>
<dbReference type="PANTHER" id="PTHR30419:SF30">
    <property type="entry name" value="LYSR FAMILY TRANSCRIPTIONAL REGULATOR"/>
    <property type="match status" value="1"/>
</dbReference>
<proteinExistence type="inferred from homology"/>
<dbReference type="InterPro" id="IPR000847">
    <property type="entry name" value="LysR_HTH_N"/>
</dbReference>
<evidence type="ECO:0000256" key="4">
    <source>
        <dbReference type="ARBA" id="ARBA00023163"/>
    </source>
</evidence>
<evidence type="ECO:0000256" key="2">
    <source>
        <dbReference type="ARBA" id="ARBA00023015"/>
    </source>
</evidence>
<dbReference type="HOGENOM" id="CLU_039613_6_0_5"/>
<dbReference type="PROSITE" id="PS50931">
    <property type="entry name" value="HTH_LYSR"/>
    <property type="match status" value="1"/>
</dbReference>
<dbReference type="PANTHER" id="PTHR30419">
    <property type="entry name" value="HTH-TYPE TRANSCRIPTIONAL REGULATOR YBHD"/>
    <property type="match status" value="1"/>
</dbReference>
<dbReference type="STRING" id="314232.SKA53_03634"/>
<dbReference type="EMBL" id="AAMS01000009">
    <property type="protein sequence ID" value="EAQ05469.1"/>
    <property type="molecule type" value="Genomic_DNA"/>
</dbReference>
<dbReference type="SUPFAM" id="SSF46785">
    <property type="entry name" value="Winged helix' DNA-binding domain"/>
    <property type="match status" value="1"/>
</dbReference>
<dbReference type="Proteomes" id="UP000004507">
    <property type="component" value="Unassembled WGS sequence"/>
</dbReference>
<dbReference type="Gene3D" id="3.40.190.10">
    <property type="entry name" value="Periplasmic binding protein-like II"/>
    <property type="match status" value="2"/>
</dbReference>